<comment type="caution">
    <text evidence="9">Lacks conserved residue(s) required for the propagation of feature annotation.</text>
</comment>
<organism evidence="10 11">
    <name type="scientific">Ostreococcus lucimarinus (strain CCE9901)</name>
    <dbReference type="NCBI Taxonomy" id="436017"/>
    <lineage>
        <taxon>Eukaryota</taxon>
        <taxon>Viridiplantae</taxon>
        <taxon>Chlorophyta</taxon>
        <taxon>Mamiellophyceae</taxon>
        <taxon>Mamiellales</taxon>
        <taxon>Bathycoccaceae</taxon>
        <taxon>Ostreococcus</taxon>
    </lineage>
</organism>
<dbReference type="STRING" id="436017.A4RVR3"/>
<feature type="transmembrane region" description="Helical" evidence="9">
    <location>
        <begin position="80"/>
        <end position="101"/>
    </location>
</feature>
<comment type="function">
    <text evidence="8 9">Intramembrane glycolipid transporter that operates in the biosynthetic pathway of dolichol-linked oligosaccharides, the glycan precursors employed in protein asparagine (N)-glycosylation. The sequential addition of sugars to dolichol pyrophosphate produces dolichol-linked oligosaccharides containing fourteen sugars, including two GlcNAcs, nine mannoses and three glucoses. Once assembled, the oligosaccharide is transferred from the lipid to nascent proteins by oligosaccharyltransferases. The assembly of dolichol-linked oligosaccharides begins on the cytosolic side of the endoplasmic reticulum membrane and finishes in its lumen. RFT1 could mediate the translocation of the cytosolically oriented intermediate DolPP-GlcNAc2Man5, produced by ALG11, into the ER lumen where dolichol-linked oligosaccharides assembly continues. However, the intramembrane lipid transporter activity could not be confirmed in vitro.</text>
</comment>
<evidence type="ECO:0000256" key="6">
    <source>
        <dbReference type="ARBA" id="ARBA00022989"/>
    </source>
</evidence>
<dbReference type="GO" id="GO:0005789">
    <property type="term" value="C:endoplasmic reticulum membrane"/>
    <property type="evidence" value="ECO:0007669"/>
    <property type="project" value="UniProtKB-SubCell"/>
</dbReference>
<evidence type="ECO:0000256" key="8">
    <source>
        <dbReference type="ARBA" id="ARBA00045912"/>
    </source>
</evidence>
<dbReference type="EMBL" id="CP000584">
    <property type="protein sequence ID" value="ABO95484.1"/>
    <property type="molecule type" value="Genomic_DNA"/>
</dbReference>
<keyword evidence="11" id="KW-1185">Reference proteome</keyword>
<dbReference type="InterPro" id="IPR007594">
    <property type="entry name" value="RFT1"/>
</dbReference>
<evidence type="ECO:0000256" key="4">
    <source>
        <dbReference type="ARBA" id="ARBA00022692"/>
    </source>
</evidence>
<evidence type="ECO:0000256" key="3">
    <source>
        <dbReference type="ARBA" id="ARBA00010288"/>
    </source>
</evidence>
<dbReference type="GO" id="GO:0034203">
    <property type="term" value="P:glycolipid translocation"/>
    <property type="evidence" value="ECO:0007669"/>
    <property type="project" value="TreeGrafter"/>
</dbReference>
<dbReference type="RefSeq" id="XP_001417191.1">
    <property type="nucleotide sequence ID" value="XM_001417154.1"/>
</dbReference>
<proteinExistence type="inferred from homology"/>
<evidence type="ECO:0000313" key="11">
    <source>
        <dbReference type="Proteomes" id="UP000001568"/>
    </source>
</evidence>
<dbReference type="GO" id="GO:0006488">
    <property type="term" value="P:dolichol-linked oligosaccharide biosynthetic process"/>
    <property type="evidence" value="ECO:0007669"/>
    <property type="project" value="InterPro"/>
</dbReference>
<sequence length="304" mass="33208">METKSKPNFIVGFAYLLATQLTSKLLPFFINTLVARRLTPEEFGVPTVHFYLLSTAILTTREGFRRALMRDSVKDASLGYAWLVLPIGGFLSIVIPLGVIWSQNISTREPYGLALLYYGAAAFIELCAEPYYIRAMRMSAFKLRLFAETTSTVLRSVLTYALVSANQNNVVMAFAYSQLLYAISMAVIYVCATTKAPEKSMLRDGATVQLIGIFSLQAVWKLVLAEGEKAALIAVAAADEVGVYGLVASLGAAFARLVLQPFEEAAFVIFTRSVSSKSQSSKEKEVFNALLRVAIIFGSTAVSV</sequence>
<comment type="pathway">
    <text evidence="2">Protein modification; protein glycosylation.</text>
</comment>
<comment type="similarity">
    <text evidence="3 9">Belongs to the RFT1 family.</text>
</comment>
<evidence type="ECO:0000256" key="7">
    <source>
        <dbReference type="ARBA" id="ARBA00023136"/>
    </source>
</evidence>
<keyword evidence="7 9" id="KW-0472">Membrane</keyword>
<dbReference type="eggNOG" id="KOG2864">
    <property type="taxonomic scope" value="Eukaryota"/>
</dbReference>
<dbReference type="PANTHER" id="PTHR13117">
    <property type="entry name" value="ENDOPLASMIC RETICULUM MULTISPAN TRANSMEMBRANE PROTEIN-RELATED"/>
    <property type="match status" value="1"/>
</dbReference>
<protein>
    <recommendedName>
        <fullName evidence="9">Protein RFT1 homolog</fullName>
    </recommendedName>
</protein>
<feature type="transmembrane region" description="Helical" evidence="9">
    <location>
        <begin position="113"/>
        <end position="133"/>
    </location>
</feature>
<dbReference type="GeneID" id="5001450"/>
<dbReference type="AlphaFoldDB" id="A4RVR3"/>
<keyword evidence="6 9" id="KW-1133">Transmembrane helix</keyword>
<dbReference type="KEGG" id="olu:OSTLU_31069"/>
<comment type="subcellular location">
    <subcellularLocation>
        <location evidence="1 9">Endoplasmic reticulum membrane</location>
        <topology evidence="1 9">Multi-pass membrane protein</topology>
    </subcellularLocation>
</comment>
<dbReference type="OrthoDB" id="9979195at2759"/>
<gene>
    <name evidence="10" type="ORF">OSTLU_31069</name>
</gene>
<feature type="transmembrane region" description="Helical" evidence="9">
    <location>
        <begin position="169"/>
        <end position="192"/>
    </location>
</feature>
<evidence type="ECO:0000313" key="10">
    <source>
        <dbReference type="EMBL" id="ABO95484.1"/>
    </source>
</evidence>
<evidence type="ECO:0000256" key="9">
    <source>
        <dbReference type="RuleBase" id="RU365067"/>
    </source>
</evidence>
<accession>A4RVR3</accession>
<reference evidence="10 11" key="1">
    <citation type="journal article" date="2007" name="Proc. Natl. Acad. Sci. U.S.A.">
        <title>The tiny eukaryote Ostreococcus provides genomic insights into the paradox of plankton speciation.</title>
        <authorList>
            <person name="Palenik B."/>
            <person name="Grimwood J."/>
            <person name="Aerts A."/>
            <person name="Rouze P."/>
            <person name="Salamov A."/>
            <person name="Putnam N."/>
            <person name="Dupont C."/>
            <person name="Jorgensen R."/>
            <person name="Derelle E."/>
            <person name="Rombauts S."/>
            <person name="Zhou K."/>
            <person name="Otillar R."/>
            <person name="Merchant S.S."/>
            <person name="Podell S."/>
            <person name="Gaasterland T."/>
            <person name="Napoli C."/>
            <person name="Gendler K."/>
            <person name="Manuell A."/>
            <person name="Tai V."/>
            <person name="Vallon O."/>
            <person name="Piganeau G."/>
            <person name="Jancek S."/>
            <person name="Heijde M."/>
            <person name="Jabbari K."/>
            <person name="Bowler C."/>
            <person name="Lohr M."/>
            <person name="Robbens S."/>
            <person name="Werner G."/>
            <person name="Dubchak I."/>
            <person name="Pazour G.J."/>
            <person name="Ren Q."/>
            <person name="Paulsen I."/>
            <person name="Delwiche C."/>
            <person name="Schmutz J."/>
            <person name="Rokhsar D."/>
            <person name="Van de Peer Y."/>
            <person name="Moreau H."/>
            <person name="Grigoriev I.V."/>
        </authorList>
    </citation>
    <scope>NUCLEOTIDE SEQUENCE [LARGE SCALE GENOMIC DNA]</scope>
    <source>
        <strain evidence="10 11">CCE9901</strain>
    </source>
</reference>
<dbReference type="Gramene" id="ABO95484">
    <property type="protein sequence ID" value="ABO95484"/>
    <property type="gene ID" value="OSTLU_31069"/>
</dbReference>
<dbReference type="PANTHER" id="PTHR13117:SF5">
    <property type="entry name" value="PROTEIN RFT1 HOMOLOG"/>
    <property type="match status" value="1"/>
</dbReference>
<name>A4RVR3_OSTLU</name>
<dbReference type="Proteomes" id="UP000001568">
    <property type="component" value="Chromosome 4"/>
</dbReference>
<dbReference type="Pfam" id="PF04506">
    <property type="entry name" value="Rft-1"/>
    <property type="match status" value="1"/>
</dbReference>
<keyword evidence="5" id="KW-0256">Endoplasmic reticulum</keyword>
<dbReference type="HOGENOM" id="CLU_023360_4_0_1"/>
<evidence type="ECO:0000256" key="5">
    <source>
        <dbReference type="ARBA" id="ARBA00022824"/>
    </source>
</evidence>
<evidence type="ECO:0000256" key="1">
    <source>
        <dbReference type="ARBA" id="ARBA00004477"/>
    </source>
</evidence>
<feature type="transmembrane region" description="Helical" evidence="9">
    <location>
        <begin position="12"/>
        <end position="31"/>
    </location>
</feature>
<evidence type="ECO:0000256" key="2">
    <source>
        <dbReference type="ARBA" id="ARBA00004922"/>
    </source>
</evidence>
<keyword evidence="4 9" id="KW-0812">Transmembrane</keyword>